<organism evidence="1">
    <name type="scientific">Timema poppense</name>
    <name type="common">Walking stick</name>
    <dbReference type="NCBI Taxonomy" id="170557"/>
    <lineage>
        <taxon>Eukaryota</taxon>
        <taxon>Metazoa</taxon>
        <taxon>Ecdysozoa</taxon>
        <taxon>Arthropoda</taxon>
        <taxon>Hexapoda</taxon>
        <taxon>Insecta</taxon>
        <taxon>Pterygota</taxon>
        <taxon>Neoptera</taxon>
        <taxon>Polyneoptera</taxon>
        <taxon>Phasmatodea</taxon>
        <taxon>Timematodea</taxon>
        <taxon>Timematoidea</taxon>
        <taxon>Timematidae</taxon>
        <taxon>Timema</taxon>
    </lineage>
</organism>
<dbReference type="AlphaFoldDB" id="A0A7R9H4V8"/>
<sequence length="172" mass="19612">MWIVSCELSVSTKEAMGLLKTKVEEGFGYQINLCRDRGLYPGPPTQKSDTLPLDRQGLSAVITDPFSELRAVVRRIDGRTAPAQHHTHVAKVDSQFKSYRYVSSTAVVMYPDRKAGRWIKSRSGRRNFRLYAHHNFNFILEGYYKIGETLESSSIRQIDEAVWRSEGKLKGT</sequence>
<dbReference type="EMBL" id="OD002737">
    <property type="protein sequence ID" value="CAD7406001.1"/>
    <property type="molecule type" value="Genomic_DNA"/>
</dbReference>
<evidence type="ECO:0000313" key="1">
    <source>
        <dbReference type="EMBL" id="CAD7406001.1"/>
    </source>
</evidence>
<accession>A0A7R9H4V8</accession>
<protein>
    <submittedName>
        <fullName evidence="1">Uncharacterized protein</fullName>
    </submittedName>
</protein>
<name>A0A7R9H4V8_TIMPO</name>
<proteinExistence type="predicted"/>
<reference evidence="1" key="1">
    <citation type="submission" date="2020-11" db="EMBL/GenBank/DDBJ databases">
        <authorList>
            <person name="Tran Van P."/>
        </authorList>
    </citation>
    <scope>NUCLEOTIDE SEQUENCE</scope>
</reference>
<gene>
    <name evidence="1" type="ORF">TPSB3V08_LOCUS5235</name>
</gene>